<dbReference type="CDD" id="cd01879">
    <property type="entry name" value="FeoB"/>
    <property type="match status" value="1"/>
</dbReference>
<dbReference type="EMBL" id="MPDM01000004">
    <property type="protein sequence ID" value="OKL49370.1"/>
    <property type="molecule type" value="Genomic_DNA"/>
</dbReference>
<dbReference type="Proteomes" id="UP000186465">
    <property type="component" value="Unassembled WGS sequence"/>
</dbReference>
<keyword evidence="1" id="KW-0812">Transmembrane</keyword>
<feature type="transmembrane region" description="Helical" evidence="1">
    <location>
        <begin position="596"/>
        <end position="618"/>
    </location>
</feature>
<feature type="transmembrane region" description="Helical" evidence="1">
    <location>
        <begin position="455"/>
        <end position="472"/>
    </location>
</feature>
<dbReference type="InterPro" id="IPR011640">
    <property type="entry name" value="Fe2_transport_prot_B_C"/>
</dbReference>
<dbReference type="GO" id="GO:0005886">
    <property type="term" value="C:plasma membrane"/>
    <property type="evidence" value="ECO:0007669"/>
    <property type="project" value="TreeGrafter"/>
</dbReference>
<dbReference type="Pfam" id="PF07670">
    <property type="entry name" value="Gate"/>
    <property type="match status" value="2"/>
</dbReference>
<dbReference type="AlphaFoldDB" id="A0A1Q5PPJ8"/>
<feature type="transmembrane region" description="Helical" evidence="1">
    <location>
        <begin position="630"/>
        <end position="649"/>
    </location>
</feature>
<reference evidence="4" key="1">
    <citation type="submission" date="2016-11" db="EMBL/GenBank/DDBJ databases">
        <title>Actinomyces gypaetusis sp. nov. isolated from Gypaetus barbatus in Qinghai Tibet Plateau China.</title>
        <authorList>
            <person name="Meng X."/>
        </authorList>
    </citation>
    <scope>NUCLEOTIDE SEQUENCE [LARGE SCALE GENOMIC DNA]</scope>
    <source>
        <strain evidence="4">DSM 15383</strain>
    </source>
</reference>
<keyword evidence="1" id="KW-0472">Membrane</keyword>
<evidence type="ECO:0000256" key="1">
    <source>
        <dbReference type="SAM" id="Phobius"/>
    </source>
</evidence>
<dbReference type="InterPro" id="IPR027417">
    <property type="entry name" value="P-loop_NTPase"/>
</dbReference>
<name>A0A1Q5PPJ8_9ACTO</name>
<accession>A0A1Q5PPJ8</accession>
<feature type="transmembrane region" description="Helical" evidence="1">
    <location>
        <begin position="527"/>
        <end position="544"/>
    </location>
</feature>
<dbReference type="GO" id="GO:0015093">
    <property type="term" value="F:ferrous iron transmembrane transporter activity"/>
    <property type="evidence" value="ECO:0007669"/>
    <property type="project" value="InterPro"/>
</dbReference>
<keyword evidence="4" id="KW-1185">Reference proteome</keyword>
<feature type="transmembrane region" description="Helical" evidence="1">
    <location>
        <begin position="556"/>
        <end position="576"/>
    </location>
</feature>
<dbReference type="PANTHER" id="PTHR43185">
    <property type="entry name" value="FERROUS IRON TRANSPORT PROTEIN B"/>
    <property type="match status" value="1"/>
</dbReference>
<dbReference type="Pfam" id="PF07664">
    <property type="entry name" value="FeoB_C"/>
    <property type="match status" value="1"/>
</dbReference>
<dbReference type="GO" id="GO:0005525">
    <property type="term" value="F:GTP binding"/>
    <property type="evidence" value="ECO:0007669"/>
    <property type="project" value="InterPro"/>
</dbReference>
<dbReference type="OrthoDB" id="9809127at2"/>
<dbReference type="PANTHER" id="PTHR43185:SF1">
    <property type="entry name" value="FE(2+) TRANSPORTER FEOB"/>
    <property type="match status" value="1"/>
</dbReference>
<feature type="domain" description="FeoB-type G" evidence="2">
    <location>
        <begin position="1"/>
        <end position="167"/>
    </location>
</feature>
<sequence length="668" mass="72108">MRILLAGNPNSGKTTMFNALTGQHAKVGNWGGVTVGEFQAPVKESYSSGRDISLVDLPGAYSMSPFSPEESVTSEHIRNTHSDVIINIIDSTSIARSLFFTSQLLELGVPVVVALNKSDMAENEQIRIDKGLLSQRLGCPVIATVSTENQSSGLAQVIQTAVSLAGGHQIPPYRQGAVDLTNKDAVDRADHQRYKFVNDVVNDVELREVRANEKTFQDSVDEILTNRFIGISVFAAIMFGVFSISQTYLGPYIADWLVGWIESFQEWVSGQLQDSPPLLSTVIADGIIGGVGAVIGFLPLVMVMYFLIALLEESGYMARVSAVLDPLFKRVGLSGKSVIPIVISTGCAVPGIMSARTIRDDRERRATAMLASFVPCGAKIPVIALFSGAFFGGAAWVSWVSYFLGLFLIFSGAFVVKMVTGFQYRQSFFIMEFPRFRAPSLTHATTSMFERAKAYIIKAATIILLCNLVVHVMQSFNWQFELVAEEMQDTSILASIASPIAFLFIPLGFGTWQLAAAAVTGFIAKENVVGTIAVVYGLTAFIDTDELAMVGGANDVANVMGLTSVSALSYLFFNLYTPPCFAAIGAMNSEIRHKGWLLSAVGLQVSTGYIVAFTTYQLGSLLIEGQLGDGFIPGLIVILSLVAVSVALGQRTRANFTRQYELAVAPAV</sequence>
<dbReference type="PROSITE" id="PS51711">
    <property type="entry name" value="G_FEOB"/>
    <property type="match status" value="1"/>
</dbReference>
<keyword evidence="1" id="KW-1133">Transmembrane helix</keyword>
<evidence type="ECO:0000313" key="4">
    <source>
        <dbReference type="Proteomes" id="UP000186465"/>
    </source>
</evidence>
<proteinExistence type="predicted"/>
<evidence type="ECO:0000313" key="3">
    <source>
        <dbReference type="EMBL" id="OKL49370.1"/>
    </source>
</evidence>
<protein>
    <submittedName>
        <fullName evidence="3">Ferrous iron transporter B</fullName>
    </submittedName>
</protein>
<dbReference type="InterPro" id="IPR030389">
    <property type="entry name" value="G_FEOB_dom"/>
</dbReference>
<dbReference type="InterPro" id="IPR050860">
    <property type="entry name" value="FeoB_GTPase"/>
</dbReference>
<dbReference type="Pfam" id="PF02421">
    <property type="entry name" value="FeoB_N"/>
    <property type="match status" value="1"/>
</dbReference>
<dbReference type="RefSeq" id="WP_075361610.1">
    <property type="nucleotide sequence ID" value="NZ_MPDM01000004.1"/>
</dbReference>
<feature type="transmembrane region" description="Helical" evidence="1">
    <location>
        <begin position="396"/>
        <end position="416"/>
    </location>
</feature>
<feature type="transmembrane region" description="Helical" evidence="1">
    <location>
        <begin position="228"/>
        <end position="249"/>
    </location>
</feature>
<dbReference type="SUPFAM" id="SSF52540">
    <property type="entry name" value="P-loop containing nucleoside triphosphate hydrolases"/>
    <property type="match status" value="1"/>
</dbReference>
<organism evidence="3 4">
    <name type="scientific">Boudabousia marimammalium</name>
    <dbReference type="NCBI Taxonomy" id="156892"/>
    <lineage>
        <taxon>Bacteria</taxon>
        <taxon>Bacillati</taxon>
        <taxon>Actinomycetota</taxon>
        <taxon>Actinomycetes</taxon>
        <taxon>Actinomycetales</taxon>
        <taxon>Actinomycetaceae</taxon>
        <taxon>Boudabousia</taxon>
    </lineage>
</organism>
<feature type="transmembrane region" description="Helical" evidence="1">
    <location>
        <begin position="287"/>
        <end position="311"/>
    </location>
</feature>
<dbReference type="InterPro" id="IPR011642">
    <property type="entry name" value="Gate_dom"/>
</dbReference>
<feature type="transmembrane region" description="Helical" evidence="1">
    <location>
        <begin position="492"/>
        <end position="515"/>
    </location>
</feature>
<comment type="caution">
    <text evidence="3">The sequence shown here is derived from an EMBL/GenBank/DDBJ whole genome shotgun (WGS) entry which is preliminary data.</text>
</comment>
<gene>
    <name evidence="3" type="ORF">BM477_05205</name>
</gene>
<evidence type="ECO:0000259" key="2">
    <source>
        <dbReference type="PROSITE" id="PS51711"/>
    </source>
</evidence>
<feature type="transmembrane region" description="Helical" evidence="1">
    <location>
        <begin position="366"/>
        <end position="390"/>
    </location>
</feature>
<dbReference type="Gene3D" id="3.40.50.300">
    <property type="entry name" value="P-loop containing nucleotide triphosphate hydrolases"/>
    <property type="match status" value="1"/>
</dbReference>